<organism evidence="1 2">
    <name type="scientific">Hyaloscypha hepaticicola</name>
    <dbReference type="NCBI Taxonomy" id="2082293"/>
    <lineage>
        <taxon>Eukaryota</taxon>
        <taxon>Fungi</taxon>
        <taxon>Dikarya</taxon>
        <taxon>Ascomycota</taxon>
        <taxon>Pezizomycotina</taxon>
        <taxon>Leotiomycetes</taxon>
        <taxon>Helotiales</taxon>
        <taxon>Hyaloscyphaceae</taxon>
        <taxon>Hyaloscypha</taxon>
    </lineage>
</organism>
<name>A0A2J6QA92_9HELO</name>
<evidence type="ECO:0000313" key="1">
    <source>
        <dbReference type="EMBL" id="PMD23200.1"/>
    </source>
</evidence>
<dbReference type="EMBL" id="KZ613475">
    <property type="protein sequence ID" value="PMD23200.1"/>
    <property type="molecule type" value="Genomic_DNA"/>
</dbReference>
<dbReference type="Proteomes" id="UP000235672">
    <property type="component" value="Unassembled WGS sequence"/>
</dbReference>
<protein>
    <submittedName>
        <fullName evidence="1">Uncharacterized protein</fullName>
    </submittedName>
</protein>
<reference evidence="1 2" key="1">
    <citation type="submission" date="2016-05" db="EMBL/GenBank/DDBJ databases">
        <title>A degradative enzymes factory behind the ericoid mycorrhizal symbiosis.</title>
        <authorList>
            <consortium name="DOE Joint Genome Institute"/>
            <person name="Martino E."/>
            <person name="Morin E."/>
            <person name="Grelet G."/>
            <person name="Kuo A."/>
            <person name="Kohler A."/>
            <person name="Daghino S."/>
            <person name="Barry K."/>
            <person name="Choi C."/>
            <person name="Cichocki N."/>
            <person name="Clum A."/>
            <person name="Copeland A."/>
            <person name="Hainaut M."/>
            <person name="Haridas S."/>
            <person name="Labutti K."/>
            <person name="Lindquist E."/>
            <person name="Lipzen A."/>
            <person name="Khouja H.-R."/>
            <person name="Murat C."/>
            <person name="Ohm R."/>
            <person name="Olson A."/>
            <person name="Spatafora J."/>
            <person name="Veneault-Fourrey C."/>
            <person name="Henrissat B."/>
            <person name="Grigoriev I."/>
            <person name="Martin F."/>
            <person name="Perotto S."/>
        </authorList>
    </citation>
    <scope>NUCLEOTIDE SEQUENCE [LARGE SCALE GENOMIC DNA]</scope>
    <source>
        <strain evidence="1 2">UAMH 7357</strain>
    </source>
</reference>
<keyword evidence="2" id="KW-1185">Reference proteome</keyword>
<sequence>MAADSFQMTRLFRKRLSLTVSMSTTHYISGVCLGLQARSPFYTLGQLGGQTERTAYSIVSCLSLYLTKDYVPRRDLGSDLLHTLHFHQVFSRLTHTQSPKPPIVRSSTLHSGFSRKFIVSNFLIYLCSRSRVSYRGYGPKMYESKRQTKELTTYAILATYGSRFPNESE</sequence>
<gene>
    <name evidence="1" type="ORF">NA56DRAFT_644110</name>
</gene>
<accession>A0A2J6QA92</accession>
<proteinExistence type="predicted"/>
<dbReference type="AlphaFoldDB" id="A0A2J6QA92"/>
<evidence type="ECO:0000313" key="2">
    <source>
        <dbReference type="Proteomes" id="UP000235672"/>
    </source>
</evidence>